<organism evidence="1 2">
    <name type="scientific">Clavelina lepadiformis</name>
    <name type="common">Light-bulb sea squirt</name>
    <name type="synonym">Ascidia lepadiformis</name>
    <dbReference type="NCBI Taxonomy" id="159417"/>
    <lineage>
        <taxon>Eukaryota</taxon>
        <taxon>Metazoa</taxon>
        <taxon>Chordata</taxon>
        <taxon>Tunicata</taxon>
        <taxon>Ascidiacea</taxon>
        <taxon>Aplousobranchia</taxon>
        <taxon>Clavelinidae</taxon>
        <taxon>Clavelina</taxon>
    </lineage>
</organism>
<dbReference type="EMBL" id="CAWYQH010000119">
    <property type="protein sequence ID" value="CAK8690401.1"/>
    <property type="molecule type" value="Genomic_DNA"/>
</dbReference>
<accession>A0ABP0GF44</accession>
<dbReference type="InterPro" id="IPR012337">
    <property type="entry name" value="RNaseH-like_sf"/>
</dbReference>
<proteinExistence type="predicted"/>
<evidence type="ECO:0008006" key="3">
    <source>
        <dbReference type="Google" id="ProtNLM"/>
    </source>
</evidence>
<dbReference type="PANTHER" id="PTHR45749:SF21">
    <property type="entry name" value="DUF4371 DOMAIN-CONTAINING PROTEIN"/>
    <property type="match status" value="1"/>
</dbReference>
<reference evidence="1 2" key="1">
    <citation type="submission" date="2024-02" db="EMBL/GenBank/DDBJ databases">
        <authorList>
            <person name="Daric V."/>
            <person name="Darras S."/>
        </authorList>
    </citation>
    <scope>NUCLEOTIDE SEQUENCE [LARGE SCALE GENOMIC DNA]</scope>
</reference>
<dbReference type="SUPFAM" id="SSF53098">
    <property type="entry name" value="Ribonuclease H-like"/>
    <property type="match status" value="1"/>
</dbReference>
<dbReference type="PANTHER" id="PTHR45749">
    <property type="match status" value="1"/>
</dbReference>
<gene>
    <name evidence="1" type="ORF">CVLEPA_LOCUS23026</name>
</gene>
<dbReference type="Proteomes" id="UP001642483">
    <property type="component" value="Unassembled WGS sequence"/>
</dbReference>
<sequence length="123" mass="13582">MMCRGQGYDNASTMSGIHTGVQQKIKNINPKALFVPCGNHTLNLAGVHAVGSSHISDRFFAVLERLYVFFAASTHRWDVLLKHAPIALKRVIDTRWSAHHAAVKALHAGFDEIMDALESRGTM</sequence>
<comment type="caution">
    <text evidence="1">The sequence shown here is derived from an EMBL/GenBank/DDBJ whole genome shotgun (WGS) entry which is preliminary data.</text>
</comment>
<name>A0ABP0GF44_CLALP</name>
<protein>
    <recommendedName>
        <fullName evidence="3">Transposase</fullName>
    </recommendedName>
</protein>
<keyword evidence="2" id="KW-1185">Reference proteome</keyword>
<evidence type="ECO:0000313" key="1">
    <source>
        <dbReference type="EMBL" id="CAK8690401.1"/>
    </source>
</evidence>
<evidence type="ECO:0000313" key="2">
    <source>
        <dbReference type="Proteomes" id="UP001642483"/>
    </source>
</evidence>